<accession>A0A409XGY2</accession>
<keyword evidence="3" id="KW-1185">Reference proteome</keyword>
<protein>
    <submittedName>
        <fullName evidence="2">Uncharacterized protein</fullName>
    </submittedName>
</protein>
<dbReference type="Proteomes" id="UP000283269">
    <property type="component" value="Unassembled WGS sequence"/>
</dbReference>
<comment type="caution">
    <text evidence="2">The sequence shown here is derived from an EMBL/GenBank/DDBJ whole genome shotgun (WGS) entry which is preliminary data.</text>
</comment>
<dbReference type="InParanoid" id="A0A409XGY2"/>
<reference evidence="2 3" key="1">
    <citation type="journal article" date="2018" name="Evol. Lett.">
        <title>Horizontal gene cluster transfer increased hallucinogenic mushroom diversity.</title>
        <authorList>
            <person name="Reynolds H.T."/>
            <person name="Vijayakumar V."/>
            <person name="Gluck-Thaler E."/>
            <person name="Korotkin H.B."/>
            <person name="Matheny P.B."/>
            <person name="Slot J.C."/>
        </authorList>
    </citation>
    <scope>NUCLEOTIDE SEQUENCE [LARGE SCALE GENOMIC DNA]</scope>
    <source>
        <strain evidence="2 3">2631</strain>
    </source>
</reference>
<name>A0A409XGY2_PSICY</name>
<evidence type="ECO:0000313" key="3">
    <source>
        <dbReference type="Proteomes" id="UP000283269"/>
    </source>
</evidence>
<feature type="region of interest" description="Disordered" evidence="1">
    <location>
        <begin position="1"/>
        <end position="40"/>
    </location>
</feature>
<evidence type="ECO:0000256" key="1">
    <source>
        <dbReference type="SAM" id="MobiDB-lite"/>
    </source>
</evidence>
<feature type="compositionally biased region" description="Basic and acidic residues" evidence="1">
    <location>
        <begin position="26"/>
        <end position="40"/>
    </location>
</feature>
<evidence type="ECO:0000313" key="2">
    <source>
        <dbReference type="EMBL" id="PPQ90012.1"/>
    </source>
</evidence>
<dbReference type="OrthoDB" id="3056769at2759"/>
<proteinExistence type="predicted"/>
<dbReference type="EMBL" id="NHYD01001756">
    <property type="protein sequence ID" value="PPQ90012.1"/>
    <property type="molecule type" value="Genomic_DNA"/>
</dbReference>
<gene>
    <name evidence="2" type="ORF">CVT25_009652</name>
</gene>
<organism evidence="2 3">
    <name type="scientific">Psilocybe cyanescens</name>
    <dbReference type="NCBI Taxonomy" id="93625"/>
    <lineage>
        <taxon>Eukaryota</taxon>
        <taxon>Fungi</taxon>
        <taxon>Dikarya</taxon>
        <taxon>Basidiomycota</taxon>
        <taxon>Agaricomycotina</taxon>
        <taxon>Agaricomycetes</taxon>
        <taxon>Agaricomycetidae</taxon>
        <taxon>Agaricales</taxon>
        <taxon>Agaricineae</taxon>
        <taxon>Strophariaceae</taxon>
        <taxon>Psilocybe</taxon>
    </lineage>
</organism>
<sequence>MDSAKNGQGGMLEAEKTSPRPIEGAQKSEPRRDGPDPLKSDIDRLPLEIIAYMFEFYVNETASCLWLPQRGAFLLGAVCQGWRHIAWTTPPLWTTLVFTFEETTTENRIQLAVEWLKRSGGLPLSITLHTYQGPLENESLLVPLIDIINQSLSRCGHLEIYGLTSLTWSRFTHIRGPSFLRSLRLSPAAIVTPFDLGSQAAPTNLSISGIHLDFLIINWSNLTSFSAYGLHLNEIFKALLLSPQMITCDQNRVMNPISTSPNGYRSLIHSQLKDLRFCLENNEPNNEAIATFFQHMTLPNLKKCTVYTQHTFPANAFTSFLARSYCSMTDLSIFQAVITSEELIRIAKTLPSIISLTLNHSIFGAGPHVQPPLNMFFNALCQDSRYTDRTILPSDVILLPSLQYLSISTTHPFPWAWIPGLCHPQSRFDSDGHDHNETCAASPPSGRPQLRLISIFRNIYASDDAVVDDELILCSIGYLPDSLIESWDTFLELIALKETIVLSLKIQNADLEPSDLFELSYRKLEATRGTAPEYIRESDWVKSYIARNLEDVVDD</sequence>
<dbReference type="AlphaFoldDB" id="A0A409XGY2"/>